<dbReference type="InterPro" id="IPR050349">
    <property type="entry name" value="WD_LIS1/nudF_dynein_reg"/>
</dbReference>
<accession>A0AA39R0G3</accession>
<dbReference type="EMBL" id="JAFEKC020000009">
    <property type="protein sequence ID" value="KAK0512560.1"/>
    <property type="molecule type" value="Genomic_DNA"/>
</dbReference>
<dbReference type="InterPro" id="IPR015943">
    <property type="entry name" value="WD40/YVTN_repeat-like_dom_sf"/>
</dbReference>
<dbReference type="GO" id="GO:0035097">
    <property type="term" value="C:histone methyltransferase complex"/>
    <property type="evidence" value="ECO:0007669"/>
    <property type="project" value="UniProtKB-ARBA"/>
</dbReference>
<feature type="repeat" description="WD" evidence="3">
    <location>
        <begin position="696"/>
        <end position="737"/>
    </location>
</feature>
<dbReference type="PROSITE" id="PS50294">
    <property type="entry name" value="WD_REPEATS_REGION"/>
    <property type="match status" value="8"/>
</dbReference>
<dbReference type="Gene3D" id="3.40.50.300">
    <property type="entry name" value="P-loop containing nucleotide triphosphate hydrolases"/>
    <property type="match status" value="1"/>
</dbReference>
<protein>
    <recommendedName>
        <fullName evidence="4">Nephrocystin 3-like N-terminal domain-containing protein</fullName>
    </recommendedName>
</protein>
<keyword evidence="6" id="KW-1185">Reference proteome</keyword>
<gene>
    <name evidence="5" type="ORF">JMJ35_004577</name>
</gene>
<comment type="caution">
    <text evidence="5">The sequence shown here is derived from an EMBL/GenBank/DDBJ whole genome shotgun (WGS) entry which is preliminary data.</text>
</comment>
<evidence type="ECO:0000256" key="2">
    <source>
        <dbReference type="ARBA" id="ARBA00022737"/>
    </source>
</evidence>
<evidence type="ECO:0000313" key="5">
    <source>
        <dbReference type="EMBL" id="KAK0512560.1"/>
    </source>
</evidence>
<dbReference type="PRINTS" id="PR00320">
    <property type="entry name" value="GPROTEINBRPT"/>
</dbReference>
<dbReference type="SMART" id="SM00320">
    <property type="entry name" value="WD40"/>
    <property type="match status" value="11"/>
</dbReference>
<dbReference type="PROSITE" id="PS50082">
    <property type="entry name" value="WD_REPEATS_2"/>
    <property type="match status" value="9"/>
</dbReference>
<dbReference type="InterPro" id="IPR036322">
    <property type="entry name" value="WD40_repeat_dom_sf"/>
</dbReference>
<dbReference type="Pfam" id="PF00400">
    <property type="entry name" value="WD40"/>
    <property type="match status" value="11"/>
</dbReference>
<evidence type="ECO:0000259" key="4">
    <source>
        <dbReference type="Pfam" id="PF24883"/>
    </source>
</evidence>
<feature type="repeat" description="WD" evidence="3">
    <location>
        <begin position="738"/>
        <end position="770"/>
    </location>
</feature>
<dbReference type="Gene3D" id="2.130.10.10">
    <property type="entry name" value="YVTN repeat-like/Quinoprotein amine dehydrogenase"/>
    <property type="match status" value="5"/>
</dbReference>
<feature type="repeat" description="WD" evidence="3">
    <location>
        <begin position="824"/>
        <end position="864"/>
    </location>
</feature>
<feature type="repeat" description="WD" evidence="3">
    <location>
        <begin position="906"/>
        <end position="947"/>
    </location>
</feature>
<dbReference type="InterPro" id="IPR056884">
    <property type="entry name" value="NPHP3-like_N"/>
</dbReference>
<proteinExistence type="predicted"/>
<feature type="repeat" description="WD" evidence="3">
    <location>
        <begin position="528"/>
        <end position="569"/>
    </location>
</feature>
<dbReference type="AlphaFoldDB" id="A0AA39R0G3"/>
<feature type="repeat" description="WD" evidence="3">
    <location>
        <begin position="570"/>
        <end position="611"/>
    </location>
</feature>
<dbReference type="Proteomes" id="UP001166286">
    <property type="component" value="Unassembled WGS sequence"/>
</dbReference>
<dbReference type="InterPro" id="IPR027417">
    <property type="entry name" value="P-loop_NTPase"/>
</dbReference>
<feature type="repeat" description="WD" evidence="3">
    <location>
        <begin position="654"/>
        <end position="695"/>
    </location>
</feature>
<evidence type="ECO:0000256" key="3">
    <source>
        <dbReference type="PROSITE-ProRule" id="PRU00221"/>
    </source>
</evidence>
<name>A0AA39R0G3_9LECA</name>
<reference evidence="5" key="1">
    <citation type="submission" date="2023-03" db="EMBL/GenBank/DDBJ databases">
        <title>Complete genome of Cladonia borealis.</title>
        <authorList>
            <person name="Park H."/>
        </authorList>
    </citation>
    <scope>NUCLEOTIDE SEQUENCE</scope>
    <source>
        <strain evidence="5">ANT050790</strain>
    </source>
</reference>
<feature type="repeat" description="WD" evidence="3">
    <location>
        <begin position="612"/>
        <end position="653"/>
    </location>
</feature>
<dbReference type="CDD" id="cd00200">
    <property type="entry name" value="WD40"/>
    <property type="match status" value="2"/>
</dbReference>
<dbReference type="InterPro" id="IPR001680">
    <property type="entry name" value="WD40_rpt"/>
</dbReference>
<organism evidence="5 6">
    <name type="scientific">Cladonia borealis</name>
    <dbReference type="NCBI Taxonomy" id="184061"/>
    <lineage>
        <taxon>Eukaryota</taxon>
        <taxon>Fungi</taxon>
        <taxon>Dikarya</taxon>
        <taxon>Ascomycota</taxon>
        <taxon>Pezizomycotina</taxon>
        <taxon>Lecanoromycetes</taxon>
        <taxon>OSLEUM clade</taxon>
        <taxon>Lecanoromycetidae</taxon>
        <taxon>Lecanorales</taxon>
        <taxon>Lecanorineae</taxon>
        <taxon>Cladoniaceae</taxon>
        <taxon>Cladonia</taxon>
    </lineage>
</organism>
<dbReference type="InterPro" id="IPR020472">
    <property type="entry name" value="WD40_PAC1"/>
</dbReference>
<keyword evidence="1 3" id="KW-0853">WD repeat</keyword>
<keyword evidence="2" id="KW-0677">Repeat</keyword>
<evidence type="ECO:0000313" key="6">
    <source>
        <dbReference type="Proteomes" id="UP001166286"/>
    </source>
</evidence>
<dbReference type="SUPFAM" id="SSF50978">
    <property type="entry name" value="WD40 repeat-like"/>
    <property type="match status" value="2"/>
</dbReference>
<dbReference type="Pfam" id="PF24883">
    <property type="entry name" value="NPHP3_N"/>
    <property type="match status" value="1"/>
</dbReference>
<feature type="repeat" description="WD" evidence="3">
    <location>
        <begin position="486"/>
        <end position="527"/>
    </location>
</feature>
<dbReference type="PROSITE" id="PS00678">
    <property type="entry name" value="WD_REPEATS_1"/>
    <property type="match status" value="6"/>
</dbReference>
<evidence type="ECO:0000256" key="1">
    <source>
        <dbReference type="ARBA" id="ARBA00022574"/>
    </source>
</evidence>
<dbReference type="FunFam" id="2.130.10.10:FF:000228">
    <property type="entry name" value="COMPASS-like H3K4 histone methylase component WDR5A"/>
    <property type="match status" value="1"/>
</dbReference>
<dbReference type="SUPFAM" id="SSF52540">
    <property type="entry name" value="P-loop containing nucleoside triphosphate hydrolases"/>
    <property type="match status" value="1"/>
</dbReference>
<dbReference type="PANTHER" id="PTHR44129">
    <property type="entry name" value="WD REPEAT-CONTAINING PROTEIN POP1"/>
    <property type="match status" value="1"/>
</dbReference>
<sequence length="1042" mass="115151">MASSSLPRQLHIQGTSAKDGGQSFAGVNQGTINYAASNDKPYARFNAYQRQHDPRCLPDTRVDLLQKIYDWADGRDERSIFWLNGLAGTGKSTVARTVARKYYDQKRLGASFFFSRDGGDVGHAGKFVTSIAWQLASSVPSLDQYVCDAIKERRDIASQSLCDQWHQLVLCPLSRLSGSGGQFSYILVVDALDECDNNKDIRIIVYLLSEAQSLKTARLRIFLTSRPEVPIRKRFVDVPDGDYQNFILHNISPSIVDQDIRTFLEHGFELITKERSLAASWLGQEIIKRLVHSTSGLFIWAATACRFIRDGRHFAARRLNIIVENSSVGVNAVEKHLNEIYTTILRNCISPEYSYEEAEELLSILKSLLRSIVTVHVFLREHLLHWLEALGWMGKMPEGIHAIASLESFSSSSYCPGLAAFIHDAKRFVLYNRSTIEQAPLQIYCSALIFTPTTSIVKKNFEYQIPNWVRRSIGVQKDWSNLLLALEGHFKPVYGVAFSPDNKQLASASWDNTVRLWDTSTGTALQTLKGHLDNVNAVAFSKDGKQLASASDDTTVRLWDIDIGAILQTLKGHLDCVLTVAFSPDGKHLASASCDKTIRFWNAKTGAALQMLKGHSDNISAVTFSPDSKQLASASHDMTVRLWDISTGAALLTLEGHLFWVSTVVFSPDGKHLASASYDETIRFWNAKTGAALQTLEGHSKSVKAVEFSRDGKQMASASLDKTVQLWDAATGEILQTLEGHSDCVSAVAFSSDSKQMASASYDKTIRLWDTTKLSRGITLQTLEDYSRSVSAVAISPDGKQLAIGSDGIVRLLDAAAGEILQSLKGHLASVDAITFSPDGKKLASVSWYVIRLWDTATGAALQTIRDPFGTVRAVAFSPDSKQLASASGDTVYLWDSTTGAALQELRGLSRSIISIAFSHDGKQLATASDGSEVKLWDIATQVLLQMLRVEAVRKISVSSEGFCLETDRELLDLTPSFRLSHRLPNAWTIFVEGPWVTRRMENLLWLHPDYRPNTNRSCVAVREGVVVLGHGSGRFLILELI</sequence>
<feature type="domain" description="Nephrocystin 3-like N-terminal" evidence="4">
    <location>
        <begin position="67"/>
        <end position="226"/>
    </location>
</feature>
<dbReference type="InterPro" id="IPR019775">
    <property type="entry name" value="WD40_repeat_CS"/>
</dbReference>